<dbReference type="Proteomes" id="UP000023703">
    <property type="component" value="Chromosome"/>
</dbReference>
<dbReference type="Gene3D" id="3.40.50.720">
    <property type="entry name" value="NAD(P)-binding Rossmann-like Domain"/>
    <property type="match status" value="1"/>
</dbReference>
<dbReference type="EMBL" id="CP006842">
    <property type="protein sequence ID" value="AHW63393.1"/>
    <property type="molecule type" value="Genomic_DNA"/>
</dbReference>
<dbReference type="RefSeq" id="WP_038546762.1">
    <property type="nucleotide sequence ID" value="NZ_CP006842.1"/>
</dbReference>
<dbReference type="InterPro" id="IPR022291">
    <property type="entry name" value="Bacteriocin_synth_cyclodeHase"/>
</dbReference>
<name>X5DJW7_9CORY</name>
<sequence length="288" mass="29874">MTSTVVGGDNMVILRDATSLILRSPHHLQFGTLPGHSLVLTMPTGVSANQVMLVLRETMRPVAAGELVTRLGYCGFTAEHAAGVVDDLRTAGLLRPVPATGTTVHVTGPAAMASTVLQDLMRRGVTAAAVTPGAPAFGRLGPSSLVVLAGQLFPPQDVTHRLMVQGVPHLPCGVVDGNVVVGPLVRPGDTPCLTCLDTQLLGEDPDWRLIRAQSPGSVGRPGSGMTEVASAVVADVVRDALGPGMSLSDWTPEGLGTRRFLDPVDLTTSRTLPLRLPGCPSCQAAPAR</sequence>
<dbReference type="KEGG" id="cgy:CGLY_04725"/>
<organism evidence="1 2">
    <name type="scientific">Corynebacterium glyciniphilum AJ 3170</name>
    <dbReference type="NCBI Taxonomy" id="1404245"/>
    <lineage>
        <taxon>Bacteria</taxon>
        <taxon>Bacillati</taxon>
        <taxon>Actinomycetota</taxon>
        <taxon>Actinomycetes</taxon>
        <taxon>Mycobacteriales</taxon>
        <taxon>Corynebacteriaceae</taxon>
        <taxon>Corynebacterium</taxon>
    </lineage>
</organism>
<accession>X5DJW7</accession>
<dbReference type="HOGENOM" id="CLU_042635_2_0_11"/>
<keyword evidence="2" id="KW-1185">Reference proteome</keyword>
<protein>
    <recommendedName>
        <fullName evidence="3">Bacteriocin biosynthesis cyclodehydratase domain-containing protein</fullName>
    </recommendedName>
</protein>
<dbReference type="NCBIfam" id="TIGR03882">
    <property type="entry name" value="cyclo_dehyd_2"/>
    <property type="match status" value="1"/>
</dbReference>
<proteinExistence type="predicted"/>
<dbReference type="OrthoDB" id="4426339at2"/>
<evidence type="ECO:0000313" key="1">
    <source>
        <dbReference type="EMBL" id="AHW63393.1"/>
    </source>
</evidence>
<dbReference type="STRING" id="1404245.CGLY_04725"/>
<evidence type="ECO:0000313" key="2">
    <source>
        <dbReference type="Proteomes" id="UP000023703"/>
    </source>
</evidence>
<dbReference type="eggNOG" id="ENOG5032BU6">
    <property type="taxonomic scope" value="Bacteria"/>
</dbReference>
<evidence type="ECO:0008006" key="3">
    <source>
        <dbReference type="Google" id="ProtNLM"/>
    </source>
</evidence>
<reference evidence="1 2" key="1">
    <citation type="journal article" date="2015" name="Int. J. Syst. Evol. Microbiol.">
        <title>Revisiting Corynebacterium glyciniphilum (ex Kubota et al., 1972) sp. nov., nom. rev., isolated from putrefied banana.</title>
        <authorList>
            <person name="Al-Dilaimi A."/>
            <person name="Bednarz H."/>
            <person name="Lomker A."/>
            <person name="Niehaus K."/>
            <person name="Kalinowski J."/>
            <person name="Ruckert C."/>
        </authorList>
    </citation>
    <scope>NUCLEOTIDE SEQUENCE [LARGE SCALE GENOMIC DNA]</scope>
    <source>
        <strain evidence="1">AJ 3170</strain>
    </source>
</reference>
<dbReference type="AlphaFoldDB" id="X5DJW7"/>
<gene>
    <name evidence="1" type="ORF">CGLY_04725</name>
</gene>